<evidence type="ECO:0000313" key="3">
    <source>
        <dbReference type="Proteomes" id="UP000094626"/>
    </source>
</evidence>
<dbReference type="EMBL" id="CP017076">
    <property type="protein sequence ID" value="AOR79181.1"/>
    <property type="molecule type" value="Genomic_DNA"/>
</dbReference>
<dbReference type="AlphaFoldDB" id="A0A1D8AAP8"/>
<evidence type="ECO:0000313" key="2">
    <source>
        <dbReference type="EMBL" id="AOR79181.1"/>
    </source>
</evidence>
<keyword evidence="1" id="KW-1133">Transmembrane helix</keyword>
<dbReference type="KEGG" id="nre:BES08_20095"/>
<evidence type="ECO:0008006" key="4">
    <source>
        <dbReference type="Google" id="ProtNLM"/>
    </source>
</evidence>
<gene>
    <name evidence="2" type="ORF">BES08_20095</name>
</gene>
<keyword evidence="1" id="KW-0472">Membrane</keyword>
<dbReference type="Proteomes" id="UP000094626">
    <property type="component" value="Plasmid pSA1"/>
</dbReference>
<keyword evidence="3" id="KW-1185">Reference proteome</keyword>
<sequence>MIRLHKSATLRMALAYTACLTLGVMGLWGGAFWTMRHAFQQQLDVDLDDEADRLLAEFRKGSTPALVGAVGSRVRLNTSDE</sequence>
<accession>A0A1D8AAP8</accession>
<keyword evidence="2" id="KW-0614">Plasmid</keyword>
<organism evidence="2 3">
    <name type="scientific">Novosphingobium resinovorum</name>
    <dbReference type="NCBI Taxonomy" id="158500"/>
    <lineage>
        <taxon>Bacteria</taxon>
        <taxon>Pseudomonadati</taxon>
        <taxon>Pseudomonadota</taxon>
        <taxon>Alphaproteobacteria</taxon>
        <taxon>Sphingomonadales</taxon>
        <taxon>Sphingomonadaceae</taxon>
        <taxon>Novosphingobium</taxon>
    </lineage>
</organism>
<proteinExistence type="predicted"/>
<evidence type="ECO:0000256" key="1">
    <source>
        <dbReference type="SAM" id="Phobius"/>
    </source>
</evidence>
<protein>
    <recommendedName>
        <fullName evidence="4">Two-component sensor histidine kinase</fullName>
    </recommendedName>
</protein>
<geneLocation type="plasmid" evidence="2 3">
    <name>pSA1</name>
</geneLocation>
<reference evidence="3" key="1">
    <citation type="journal article" date="2017" name="J. Biotechnol.">
        <title>Complete genome sequence of Novosphingobium resinovorum SA1, a versatile xenobiotic-degrading bacterium capable of utilizing sulfanilic acid.</title>
        <authorList>
            <person name="Hegedus B."/>
            <person name="Kos P.B."/>
            <person name="Balint B."/>
            <person name="Maroti G."/>
            <person name="Gan H.M."/>
            <person name="Perei K."/>
            <person name="Rakhely G."/>
        </authorList>
    </citation>
    <scope>NUCLEOTIDE SEQUENCE [LARGE SCALE GENOMIC DNA]</scope>
    <source>
        <strain evidence="3">SA1</strain>
    </source>
</reference>
<name>A0A1D8AAP8_9SPHN</name>
<keyword evidence="1" id="KW-0812">Transmembrane</keyword>
<feature type="transmembrane region" description="Helical" evidence="1">
    <location>
        <begin position="12"/>
        <end position="33"/>
    </location>
</feature>